<dbReference type="Proteomes" id="UP000275408">
    <property type="component" value="Unassembled WGS sequence"/>
</dbReference>
<evidence type="ECO:0000313" key="2">
    <source>
        <dbReference type="Proteomes" id="UP000275408"/>
    </source>
</evidence>
<dbReference type="AlphaFoldDB" id="A0A3M6V0G5"/>
<evidence type="ECO:0000313" key="1">
    <source>
        <dbReference type="EMBL" id="RMX59392.1"/>
    </source>
</evidence>
<name>A0A3M6V0G5_POCDA</name>
<proteinExistence type="predicted"/>
<reference evidence="1 2" key="1">
    <citation type="journal article" date="2018" name="Sci. Rep.">
        <title>Comparative analysis of the Pocillopora damicornis genome highlights role of immune system in coral evolution.</title>
        <authorList>
            <person name="Cunning R."/>
            <person name="Bay R.A."/>
            <person name="Gillette P."/>
            <person name="Baker A.C."/>
            <person name="Traylor-Knowles N."/>
        </authorList>
    </citation>
    <scope>NUCLEOTIDE SEQUENCE [LARGE SCALE GENOMIC DNA]</scope>
    <source>
        <strain evidence="1">RSMAS</strain>
        <tissue evidence="1">Whole animal</tissue>
    </source>
</reference>
<dbReference type="EMBL" id="RCHS01000358">
    <property type="protein sequence ID" value="RMX59392.1"/>
    <property type="molecule type" value="Genomic_DNA"/>
</dbReference>
<comment type="caution">
    <text evidence="1">The sequence shown here is derived from an EMBL/GenBank/DDBJ whole genome shotgun (WGS) entry which is preliminary data.</text>
</comment>
<accession>A0A3M6V0G5</accession>
<sequence length="173" mass="19799">MYDLKFNSRKANDIEEHFLHSKQKDGDSLILEHHDVLGLWILGKKQHMYQDLSRYCTSKILSHPFSVDPTFNFGHYGVTPFSYKHLLLQSKRTKDSPVFIGPTAIHYSKNKNIFKKIALAVVSSYPHLGTKGQGSITDGEKALHDALLESIRKAIGLRWFNHFQRSCNDKLGT</sequence>
<organism evidence="1 2">
    <name type="scientific">Pocillopora damicornis</name>
    <name type="common">Cauliflower coral</name>
    <name type="synonym">Millepora damicornis</name>
    <dbReference type="NCBI Taxonomy" id="46731"/>
    <lineage>
        <taxon>Eukaryota</taxon>
        <taxon>Metazoa</taxon>
        <taxon>Cnidaria</taxon>
        <taxon>Anthozoa</taxon>
        <taxon>Hexacorallia</taxon>
        <taxon>Scleractinia</taxon>
        <taxon>Astrocoeniina</taxon>
        <taxon>Pocilloporidae</taxon>
        <taxon>Pocillopora</taxon>
    </lineage>
</organism>
<keyword evidence="2" id="KW-1185">Reference proteome</keyword>
<protein>
    <submittedName>
        <fullName evidence="1">Uncharacterized protein</fullName>
    </submittedName>
</protein>
<gene>
    <name evidence="1" type="ORF">pdam_00019352</name>
</gene>